<sequence length="81" mass="9430">MTTLDFAGPAQSIRSGIVTVQLNDDLWRITRPDGEVLGYVHRWMSAAGARYQAKRMLQRQRRFLPLGDFWTIDDALDIFRF</sequence>
<comment type="caution">
    <text evidence="1">The sequence shown here is derived from an EMBL/GenBank/DDBJ whole genome shotgun (WGS) entry which is preliminary data.</text>
</comment>
<dbReference type="AlphaFoldDB" id="A0A2M9D8J4"/>
<dbReference type="OrthoDB" id="5120662at2"/>
<dbReference type="Proteomes" id="UP000231742">
    <property type="component" value="Unassembled WGS sequence"/>
</dbReference>
<accession>A0A2M9D8J4</accession>
<evidence type="ECO:0000313" key="1">
    <source>
        <dbReference type="EMBL" id="PJJ82029.1"/>
    </source>
</evidence>
<evidence type="ECO:0000313" key="2">
    <source>
        <dbReference type="Proteomes" id="UP000231742"/>
    </source>
</evidence>
<proteinExistence type="predicted"/>
<gene>
    <name evidence="1" type="ORF">CLV85_1217</name>
</gene>
<dbReference type="RefSeq" id="WP_100388661.1">
    <property type="nucleotide sequence ID" value="NZ_BMZU01000001.1"/>
</dbReference>
<name>A0A2M9D8J4_9MICO</name>
<keyword evidence="2" id="KW-1185">Reference proteome</keyword>
<organism evidence="1 2">
    <name type="scientific">Salinibacterium amurskyense</name>
    <dbReference type="NCBI Taxonomy" id="205941"/>
    <lineage>
        <taxon>Bacteria</taxon>
        <taxon>Bacillati</taxon>
        <taxon>Actinomycetota</taxon>
        <taxon>Actinomycetes</taxon>
        <taxon>Micrococcales</taxon>
        <taxon>Microbacteriaceae</taxon>
        <taxon>Salinibacterium</taxon>
    </lineage>
</organism>
<protein>
    <submittedName>
        <fullName evidence="1">Uncharacterized protein</fullName>
    </submittedName>
</protein>
<reference evidence="1 2" key="1">
    <citation type="submission" date="2017-11" db="EMBL/GenBank/DDBJ databases">
        <title>Genomic Encyclopedia of Archaeal and Bacterial Type Strains, Phase II (KMG-II): From Individual Species to Whole Genera.</title>
        <authorList>
            <person name="Goeker M."/>
        </authorList>
    </citation>
    <scope>NUCLEOTIDE SEQUENCE [LARGE SCALE GENOMIC DNA]</scope>
    <source>
        <strain evidence="1 2">DSM 16400</strain>
    </source>
</reference>
<dbReference type="EMBL" id="PGFH01000001">
    <property type="protein sequence ID" value="PJJ82029.1"/>
    <property type="molecule type" value="Genomic_DNA"/>
</dbReference>